<sequence>MAAPFLRAALAAALLFPAGCAVVPRERVAAVDEAAGAAGLLPRRFAAAPFTLAGWLRSGGAGPLVVYIEGDGHAWNSPTEPSRDPTPFNPVALSLALTDPAPRLLYLARPCQYGGVATDAACSTRIWTSHRYAPEVIASLGRALDEAKRESGADRLVLVGYSGGGVAAALLAARRDDVAVLVTVVAPLDLAAWAAAKRLTPLTGSLDPARETGRLALVPQWHIAGGNDRVVPPEVVRGFAARVGAPVRVVPGMEHDGDWMALWPSLRAAFPVSLGSGQAGS</sequence>
<dbReference type="Proteomes" id="UP000249605">
    <property type="component" value="Plasmid unnamed7"/>
</dbReference>
<feature type="chain" id="PRO_5015995029" evidence="1">
    <location>
        <begin position="22"/>
        <end position="281"/>
    </location>
</feature>
<geneLocation type="plasmid" evidence="2 3">
    <name>unnamed7</name>
</geneLocation>
<dbReference type="GO" id="GO:0016787">
    <property type="term" value="F:hydrolase activity"/>
    <property type="evidence" value="ECO:0007669"/>
    <property type="project" value="UniProtKB-KW"/>
</dbReference>
<dbReference type="KEGG" id="azm:DM194_18230"/>
<accession>A0A2U9SBM9</accession>
<evidence type="ECO:0000313" key="2">
    <source>
        <dbReference type="EMBL" id="AWU96243.1"/>
    </source>
</evidence>
<dbReference type="OrthoDB" id="5451115at2"/>
<dbReference type="RefSeq" id="WP_111068986.1">
    <property type="nucleotide sequence ID" value="NZ_CP029831.1"/>
</dbReference>
<keyword evidence="2" id="KW-0614">Plasmid</keyword>
<name>A0A2U9SBM9_9PROT</name>
<evidence type="ECO:0000256" key="1">
    <source>
        <dbReference type="SAM" id="SignalP"/>
    </source>
</evidence>
<proteinExistence type="predicted"/>
<dbReference type="InterPro" id="IPR029058">
    <property type="entry name" value="AB_hydrolase_fold"/>
</dbReference>
<dbReference type="EMBL" id="CP029831">
    <property type="protein sequence ID" value="AWU96243.1"/>
    <property type="molecule type" value="Genomic_DNA"/>
</dbReference>
<reference evidence="2 3" key="1">
    <citation type="submission" date="2018-06" db="EMBL/GenBank/DDBJ databases">
        <title>Complete genome sequencing of Azospirillum sp. M2T2B2.</title>
        <authorList>
            <person name="Heo J."/>
            <person name="Kim S.-J."/>
            <person name="Kwon S.-W."/>
            <person name="Anandham R."/>
        </authorList>
    </citation>
    <scope>NUCLEOTIDE SEQUENCE [LARGE SCALE GENOMIC DNA]</scope>
    <source>
        <strain evidence="2 3">M2T2B2</strain>
        <plasmid evidence="2 3">unnamed7</plasmid>
    </source>
</reference>
<dbReference type="SUPFAM" id="SSF53474">
    <property type="entry name" value="alpha/beta-Hydrolases"/>
    <property type="match status" value="1"/>
</dbReference>
<organism evidence="2 3">
    <name type="scientific">Azospirillum ramasamyi</name>
    <dbReference type="NCBI Taxonomy" id="682998"/>
    <lineage>
        <taxon>Bacteria</taxon>
        <taxon>Pseudomonadati</taxon>
        <taxon>Pseudomonadota</taxon>
        <taxon>Alphaproteobacteria</taxon>
        <taxon>Rhodospirillales</taxon>
        <taxon>Azospirillaceae</taxon>
        <taxon>Azospirillum</taxon>
    </lineage>
</organism>
<feature type="signal peptide" evidence="1">
    <location>
        <begin position="1"/>
        <end position="21"/>
    </location>
</feature>
<dbReference type="AlphaFoldDB" id="A0A2U9SBM9"/>
<gene>
    <name evidence="2" type="ORF">DM194_18230</name>
</gene>
<keyword evidence="3" id="KW-1185">Reference proteome</keyword>
<keyword evidence="2" id="KW-0378">Hydrolase</keyword>
<protein>
    <submittedName>
        <fullName evidence="2">Alpha/beta hydrolase</fullName>
    </submittedName>
</protein>
<dbReference type="Gene3D" id="3.40.50.1820">
    <property type="entry name" value="alpha/beta hydrolase"/>
    <property type="match status" value="1"/>
</dbReference>
<evidence type="ECO:0000313" key="3">
    <source>
        <dbReference type="Proteomes" id="UP000249605"/>
    </source>
</evidence>
<keyword evidence="1" id="KW-0732">Signal</keyword>